<organism evidence="2 3">
    <name type="scientific">Acropora cervicornis</name>
    <name type="common">Staghorn coral</name>
    <dbReference type="NCBI Taxonomy" id="6130"/>
    <lineage>
        <taxon>Eukaryota</taxon>
        <taxon>Metazoa</taxon>
        <taxon>Cnidaria</taxon>
        <taxon>Anthozoa</taxon>
        <taxon>Hexacorallia</taxon>
        <taxon>Scleractinia</taxon>
        <taxon>Astrocoeniina</taxon>
        <taxon>Acroporidae</taxon>
        <taxon>Acropora</taxon>
    </lineage>
</organism>
<evidence type="ECO:0000313" key="3">
    <source>
        <dbReference type="Proteomes" id="UP001249851"/>
    </source>
</evidence>
<accession>A0AAD9QPF7</accession>
<reference evidence="2" key="1">
    <citation type="journal article" date="2023" name="G3 (Bethesda)">
        <title>Whole genome assembly and annotation of the endangered Caribbean coral Acropora cervicornis.</title>
        <authorList>
            <person name="Selwyn J.D."/>
            <person name="Vollmer S.V."/>
        </authorList>
    </citation>
    <scope>NUCLEOTIDE SEQUENCE</scope>
    <source>
        <strain evidence="2">K2</strain>
    </source>
</reference>
<comment type="caution">
    <text evidence="2">The sequence shown here is derived from an EMBL/GenBank/DDBJ whole genome shotgun (WGS) entry which is preliminary data.</text>
</comment>
<dbReference type="AlphaFoldDB" id="A0AAD9QPF7"/>
<gene>
    <name evidence="2" type="ORF">P5673_011716</name>
</gene>
<keyword evidence="3" id="KW-1185">Reference proteome</keyword>
<dbReference type="EMBL" id="JARQWQ010000021">
    <property type="protein sequence ID" value="KAK2565002.1"/>
    <property type="molecule type" value="Genomic_DNA"/>
</dbReference>
<name>A0AAD9QPF7_ACRCE</name>
<protein>
    <submittedName>
        <fullName evidence="2">Uncharacterized protein</fullName>
    </submittedName>
</protein>
<evidence type="ECO:0000313" key="2">
    <source>
        <dbReference type="EMBL" id="KAK2565002.1"/>
    </source>
</evidence>
<dbReference type="Proteomes" id="UP001249851">
    <property type="component" value="Unassembled WGS sequence"/>
</dbReference>
<evidence type="ECO:0000256" key="1">
    <source>
        <dbReference type="SAM" id="MobiDB-lite"/>
    </source>
</evidence>
<reference evidence="2" key="2">
    <citation type="journal article" date="2023" name="Science">
        <title>Genomic signatures of disease resistance in endangered staghorn corals.</title>
        <authorList>
            <person name="Vollmer S.V."/>
            <person name="Selwyn J.D."/>
            <person name="Despard B.A."/>
            <person name="Roesel C.L."/>
        </authorList>
    </citation>
    <scope>NUCLEOTIDE SEQUENCE</scope>
    <source>
        <strain evidence="2">K2</strain>
    </source>
</reference>
<feature type="region of interest" description="Disordered" evidence="1">
    <location>
        <begin position="336"/>
        <end position="373"/>
    </location>
</feature>
<sequence length="373" mass="42139">MKSLLQRYSGKQALPQSSSTFYHHDTTAGWTYCKSCNQVLPRKMIQTFGKKSVIKTSNVCTCKAKKCVHPKYKDIPKELRGLSLRQIVALRPLNIHCGDYDKNAKGYRKKRGMFCVSWSTESPMIGIRLCQPMAMSAKKPGYSPRTSQGINFFSHFPRQRLRPYGEIKEATPDSVMLEKASRLNCEYVIRPAVALSEMADTVTSNLPTLKDMLRNMDEAKVIREVEEMNEAVKMFNTRSDLPVRNSDVHNLLKYTIADDDDGDSDATFDQIEHLGMLIAIVDFKKKTSKLSDNMVKGNALLGGQLRGTFPVLQMGDANNVEMQSMNEDVLLHSDSAAAAASPSVEQHRQEPLRPSTQHTLSQRQVRFDKTRKR</sequence>
<feature type="compositionally biased region" description="Polar residues" evidence="1">
    <location>
        <begin position="354"/>
        <end position="364"/>
    </location>
</feature>
<proteinExistence type="predicted"/>